<dbReference type="InterPro" id="IPR008349">
    <property type="entry name" value="MAPK_ERK1/2"/>
</dbReference>
<dbReference type="GO" id="GO:0045596">
    <property type="term" value="P:negative regulation of cell differentiation"/>
    <property type="evidence" value="ECO:0007669"/>
    <property type="project" value="Ensembl"/>
</dbReference>
<dbReference type="GO" id="GO:0048538">
    <property type="term" value="P:thymus development"/>
    <property type="evidence" value="ECO:0007669"/>
    <property type="project" value="Ensembl"/>
</dbReference>
<dbReference type="AlphaFoldDB" id="A0A8V1A4Q4"/>
<dbReference type="GO" id="GO:0035094">
    <property type="term" value="P:response to nicotine"/>
    <property type="evidence" value="ECO:0007669"/>
    <property type="project" value="Ensembl"/>
</dbReference>
<dbReference type="GO" id="GO:0042552">
    <property type="term" value="P:myelination"/>
    <property type="evidence" value="ECO:0007669"/>
    <property type="project" value="Ensembl"/>
</dbReference>
<evidence type="ECO:0000313" key="15">
    <source>
        <dbReference type="Proteomes" id="UP000000539"/>
    </source>
</evidence>
<evidence type="ECO:0000256" key="6">
    <source>
        <dbReference type="ARBA" id="ARBA00022679"/>
    </source>
</evidence>
<dbReference type="GO" id="GO:0036064">
    <property type="term" value="C:ciliary basal body"/>
    <property type="evidence" value="ECO:0007669"/>
    <property type="project" value="Ensembl"/>
</dbReference>
<dbReference type="GO" id="GO:0061308">
    <property type="term" value="P:cardiac neural crest cell development involved in heart development"/>
    <property type="evidence" value="ECO:0007669"/>
    <property type="project" value="Ensembl"/>
</dbReference>
<dbReference type="GO" id="GO:0005829">
    <property type="term" value="C:cytosol"/>
    <property type="evidence" value="ECO:0007669"/>
    <property type="project" value="Ensembl"/>
</dbReference>
<dbReference type="PROSITE" id="PS00108">
    <property type="entry name" value="PROTEIN_KINASE_ST"/>
    <property type="match status" value="1"/>
</dbReference>
<dbReference type="PRINTS" id="PR01770">
    <property type="entry name" value="ERK1ERK2MAPK"/>
</dbReference>
<dbReference type="GO" id="GO:0019902">
    <property type="term" value="F:phosphatase binding"/>
    <property type="evidence" value="ECO:0007669"/>
    <property type="project" value="Ensembl"/>
</dbReference>
<keyword evidence="5" id="KW-0597">Phosphoprotein</keyword>
<keyword evidence="8" id="KW-0418">Kinase</keyword>
<evidence type="ECO:0000256" key="1">
    <source>
        <dbReference type="ARBA" id="ARBA00001946"/>
    </source>
</evidence>
<dbReference type="Proteomes" id="UP000000539">
    <property type="component" value="Chromosome 15"/>
</dbReference>
<reference evidence="14" key="3">
    <citation type="submission" date="2025-09" db="UniProtKB">
        <authorList>
            <consortium name="Ensembl"/>
        </authorList>
    </citation>
    <scope>IDENTIFICATION</scope>
    <source>
        <strain evidence="14">broiler</strain>
    </source>
</reference>
<dbReference type="GO" id="GO:0043330">
    <property type="term" value="P:response to exogenous dsRNA"/>
    <property type="evidence" value="ECO:0007669"/>
    <property type="project" value="Ensembl"/>
</dbReference>
<evidence type="ECO:0007829" key="16">
    <source>
        <dbReference type="PeptideAtlas" id="A0A8V1A4Q4"/>
    </source>
</evidence>
<reference evidence="14" key="1">
    <citation type="submission" date="2020-11" db="EMBL/GenBank/DDBJ databases">
        <title>Gallus gallus (Chicken) genome, bGalGal1, GRCg7b, maternal haplotype autosomes + Z &amp; W.</title>
        <authorList>
            <person name="Warren W."/>
            <person name="Formenti G."/>
            <person name="Fedrigo O."/>
            <person name="Haase B."/>
            <person name="Mountcastle J."/>
            <person name="Balacco J."/>
            <person name="Tracey A."/>
            <person name="Schneider V."/>
            <person name="Okimoto R."/>
            <person name="Cheng H."/>
            <person name="Hawken R."/>
            <person name="Howe K."/>
            <person name="Jarvis E.D."/>
        </authorList>
    </citation>
    <scope>NUCLEOTIDE SEQUENCE [LARGE SCALE GENOMIC DNA]</scope>
    <source>
        <strain evidence="14">Broiler</strain>
    </source>
</reference>
<dbReference type="GO" id="GO:0038133">
    <property type="term" value="P:ERBB2-ERBB3 signaling pathway"/>
    <property type="evidence" value="ECO:0007669"/>
    <property type="project" value="Ensembl"/>
</dbReference>
<dbReference type="GO" id="GO:0004674">
    <property type="term" value="F:protein serine/threonine kinase activity"/>
    <property type="evidence" value="ECO:0000318"/>
    <property type="project" value="GO_Central"/>
</dbReference>
<dbReference type="GO" id="GO:0003006">
    <property type="term" value="P:developmental process involved in reproduction"/>
    <property type="evidence" value="ECO:0007669"/>
    <property type="project" value="UniProtKB-ARBA"/>
</dbReference>
<dbReference type="FunCoup" id="A0A8V1A4Q4">
    <property type="interactions" value="3241"/>
</dbReference>
<dbReference type="Gene3D" id="3.30.200.20">
    <property type="entry name" value="Phosphorylase Kinase, domain 1"/>
    <property type="match status" value="1"/>
</dbReference>
<dbReference type="GO" id="GO:0150078">
    <property type="term" value="P:positive regulation of neuroinflammatory response"/>
    <property type="evidence" value="ECO:0007669"/>
    <property type="project" value="Ensembl"/>
</dbReference>
<dbReference type="GO" id="GO:0051403">
    <property type="term" value="P:stress-activated MAPK cascade"/>
    <property type="evidence" value="ECO:0007669"/>
    <property type="project" value="Ensembl"/>
</dbReference>
<dbReference type="GO" id="GO:0004707">
    <property type="term" value="F:MAP kinase activity"/>
    <property type="evidence" value="ECO:0007669"/>
    <property type="project" value="UniProtKB-EC"/>
</dbReference>
<dbReference type="GO" id="GO:0001784">
    <property type="term" value="F:phosphotyrosine residue binding"/>
    <property type="evidence" value="ECO:0007669"/>
    <property type="project" value="Ensembl"/>
</dbReference>
<dbReference type="GO" id="GO:0031663">
    <property type="term" value="P:lipopolysaccharide-mediated signaling pathway"/>
    <property type="evidence" value="ECO:0007669"/>
    <property type="project" value="Ensembl"/>
</dbReference>
<dbReference type="GO" id="GO:0060020">
    <property type="term" value="P:Bergmann glial cell differentiation"/>
    <property type="evidence" value="ECO:0007669"/>
    <property type="project" value="Ensembl"/>
</dbReference>
<keyword evidence="10" id="KW-0131">Cell cycle</keyword>
<dbReference type="GO" id="GO:0061514">
    <property type="term" value="P:interleukin-34-mediated signaling pathway"/>
    <property type="evidence" value="ECO:0007669"/>
    <property type="project" value="Ensembl"/>
</dbReference>
<evidence type="ECO:0000256" key="10">
    <source>
        <dbReference type="ARBA" id="ARBA00023306"/>
    </source>
</evidence>
<dbReference type="GO" id="GO:0050852">
    <property type="term" value="P:T cell receptor signaling pathway"/>
    <property type="evidence" value="ECO:0007669"/>
    <property type="project" value="Ensembl"/>
</dbReference>
<dbReference type="FunFam" id="3.30.200.20:FF:000181">
    <property type="entry name" value="Mitogen-activated protein kinase"/>
    <property type="match status" value="1"/>
</dbReference>
<dbReference type="InterPro" id="IPR008271">
    <property type="entry name" value="Ser/Thr_kinase_AS"/>
</dbReference>
<dbReference type="GO" id="GO:0022412">
    <property type="term" value="P:cellular process involved in reproduction in multicellular organism"/>
    <property type="evidence" value="ECO:0007669"/>
    <property type="project" value="UniProtKB-ARBA"/>
</dbReference>
<comment type="cofactor">
    <cofactor evidence="1">
        <name>Mg(2+)</name>
        <dbReference type="ChEBI" id="CHEBI:18420"/>
    </cofactor>
</comment>
<comment type="similarity">
    <text evidence="2">Belongs to the protein kinase superfamily. CMGC Ser/Thr protein kinase family. MAP kinase subfamily.</text>
</comment>
<dbReference type="GO" id="GO:0005524">
    <property type="term" value="F:ATP binding"/>
    <property type="evidence" value="ECO:0007669"/>
    <property type="project" value="UniProtKB-KW"/>
</dbReference>
<dbReference type="GO" id="GO:0048009">
    <property type="term" value="P:insulin-like growth factor receptor signaling pathway"/>
    <property type="evidence" value="ECO:0007669"/>
    <property type="project" value="Ensembl"/>
</dbReference>
<evidence type="ECO:0000256" key="9">
    <source>
        <dbReference type="ARBA" id="ARBA00022840"/>
    </source>
</evidence>
<dbReference type="OrthoDB" id="192887at2759"/>
<dbReference type="GO" id="GO:0008353">
    <property type="term" value="F:RNA polymerase II CTD heptapeptide repeat kinase activity"/>
    <property type="evidence" value="ECO:0007669"/>
    <property type="project" value="Ensembl"/>
</dbReference>
<keyword evidence="4" id="KW-0723">Serine/threonine-protein kinase</keyword>
<gene>
    <name evidence="14" type="primary">MAPK3</name>
</gene>
<dbReference type="GO" id="GO:0120041">
    <property type="term" value="P:positive regulation of macrophage proliferation"/>
    <property type="evidence" value="ECO:0007669"/>
    <property type="project" value="Ensembl"/>
</dbReference>
<dbReference type="InterPro" id="IPR050117">
    <property type="entry name" value="MAPK"/>
</dbReference>
<keyword evidence="15" id="KW-1185">Reference proteome</keyword>
<dbReference type="GO" id="GO:0035556">
    <property type="term" value="P:intracellular signal transduction"/>
    <property type="evidence" value="ECO:0000318"/>
    <property type="project" value="GO_Central"/>
</dbReference>
<dbReference type="GeneTree" id="ENSGT00940000156771"/>
<dbReference type="GO" id="GO:0042802">
    <property type="term" value="F:identical protein binding"/>
    <property type="evidence" value="ECO:0007669"/>
    <property type="project" value="Ensembl"/>
</dbReference>
<dbReference type="Gene3D" id="1.10.510.10">
    <property type="entry name" value="Transferase(Phosphotransferase) domain 1"/>
    <property type="match status" value="1"/>
</dbReference>
<dbReference type="GO" id="GO:0060425">
    <property type="term" value="P:lung morphogenesis"/>
    <property type="evidence" value="ECO:0007669"/>
    <property type="project" value="Ensembl"/>
</dbReference>
<dbReference type="InterPro" id="IPR003527">
    <property type="entry name" value="MAP_kinase_CS"/>
</dbReference>
<dbReference type="GO" id="GO:0008286">
    <property type="term" value="P:insulin receptor signaling pathway"/>
    <property type="evidence" value="ECO:0007669"/>
    <property type="project" value="Ensembl"/>
</dbReference>
<dbReference type="GO" id="GO:0070849">
    <property type="term" value="P:response to epidermal growth factor"/>
    <property type="evidence" value="ECO:0007669"/>
    <property type="project" value="Ensembl"/>
</dbReference>
<name>A0A8V1A4Q4_CHICK</name>
<dbReference type="GO" id="GO:0005634">
    <property type="term" value="C:nucleus"/>
    <property type="evidence" value="ECO:0000318"/>
    <property type="project" value="GO_Central"/>
</dbReference>
<sequence>MVSAHSASYLRVLRVVAGQHWLLTPRCQHAAEGQRGGQGSCLRRRLFVSICVKKQPSVGCGCGQELALFSQQLRRALTCFSFEMKCVKKINGWESMQQPLCSAYDNVNKVRVAIKKISPFEHQTYCQRTLREIKILLRFRHENIIGINDIIRAPTIEQMKDVYIVQDLMETDLYKLLKTQHLSNDHICYFLYQILRGLKYIHSANVLHRDLKPSNLLLNTTCDLKICDFGLARVADPDHDHTGFLTEYVATRWYRAPEIMLNSKGYTKSIDIWSVGCILAEMLSNRPIFPGKHYLDQLNHILGILGSPSQEDLNCIINLKARNYLLSLPHKNKVPWNRLFPNADPKALDLLDKMLTFNPHKRIEVEQALAHPYLEQYYDPSDEPVAEAPFKFDMELDDLPKEKLKELIFEETARFQPGYRS</sequence>
<dbReference type="GO" id="GO:0060440">
    <property type="term" value="P:trachea formation"/>
    <property type="evidence" value="ECO:0007669"/>
    <property type="project" value="Ensembl"/>
</dbReference>
<dbReference type="Ensembl" id="ENSGALT00010059413.1">
    <property type="protein sequence ID" value="ENSGALP00010036277.1"/>
    <property type="gene ID" value="ENSGALG00010024358.1"/>
</dbReference>
<dbReference type="GO" id="GO:0005739">
    <property type="term" value="C:mitochondrion"/>
    <property type="evidence" value="ECO:0007669"/>
    <property type="project" value="Ensembl"/>
</dbReference>
<keyword evidence="6" id="KW-0808">Transferase</keyword>
<dbReference type="GO" id="GO:0007166">
    <property type="term" value="P:cell surface receptor signaling pathway"/>
    <property type="evidence" value="ECO:0000318"/>
    <property type="project" value="GO_Central"/>
</dbReference>
<dbReference type="GO" id="GO:0034198">
    <property type="term" value="P:cellular response to amino acid starvation"/>
    <property type="evidence" value="ECO:0007669"/>
    <property type="project" value="Ensembl"/>
</dbReference>
<keyword evidence="7" id="KW-0547">Nucleotide-binding</keyword>
<evidence type="ECO:0000256" key="8">
    <source>
        <dbReference type="ARBA" id="ARBA00022777"/>
    </source>
</evidence>
<dbReference type="GO" id="GO:0030278">
    <property type="term" value="P:regulation of ossification"/>
    <property type="evidence" value="ECO:0007669"/>
    <property type="project" value="Ensembl"/>
</dbReference>
<protein>
    <recommendedName>
        <fullName evidence="3">mitogen-activated protein kinase</fullName>
        <ecNumber evidence="3">2.7.11.24</ecNumber>
    </recommendedName>
</protein>
<dbReference type="GO" id="GO:0005654">
    <property type="term" value="C:nucleoplasm"/>
    <property type="evidence" value="ECO:0007669"/>
    <property type="project" value="Ensembl"/>
</dbReference>
<proteinExistence type="evidence at protein level"/>
<evidence type="ECO:0000256" key="4">
    <source>
        <dbReference type="ARBA" id="ARBA00022527"/>
    </source>
</evidence>
<dbReference type="PROSITE" id="PS01351">
    <property type="entry name" value="MAPK"/>
    <property type="match status" value="1"/>
</dbReference>
<comment type="catalytic activity">
    <reaction evidence="12">
        <text>L-seryl-[protein] + ATP = O-phospho-L-seryl-[protein] + ADP + H(+)</text>
        <dbReference type="Rhea" id="RHEA:17989"/>
        <dbReference type="Rhea" id="RHEA-COMP:9863"/>
        <dbReference type="Rhea" id="RHEA-COMP:11604"/>
        <dbReference type="ChEBI" id="CHEBI:15378"/>
        <dbReference type="ChEBI" id="CHEBI:29999"/>
        <dbReference type="ChEBI" id="CHEBI:30616"/>
        <dbReference type="ChEBI" id="CHEBI:83421"/>
        <dbReference type="ChEBI" id="CHEBI:456216"/>
        <dbReference type="EC" id="2.7.11.24"/>
    </reaction>
</comment>
<dbReference type="GO" id="GO:0007173">
    <property type="term" value="P:epidermal growth factor receptor signaling pathway"/>
    <property type="evidence" value="ECO:0007669"/>
    <property type="project" value="Ensembl"/>
</dbReference>
<dbReference type="GO" id="GO:0006974">
    <property type="term" value="P:DNA damage response"/>
    <property type="evidence" value="ECO:0007669"/>
    <property type="project" value="Ensembl"/>
</dbReference>
<dbReference type="Pfam" id="PF00069">
    <property type="entry name" value="Pkinase"/>
    <property type="match status" value="1"/>
</dbReference>
<dbReference type="PROSITE" id="PS50011">
    <property type="entry name" value="PROTEIN_KINASE_DOM"/>
    <property type="match status" value="1"/>
</dbReference>
<reference evidence="14" key="2">
    <citation type="submission" date="2025-08" db="UniProtKB">
        <authorList>
            <consortium name="Ensembl"/>
        </authorList>
    </citation>
    <scope>IDENTIFICATION</scope>
    <source>
        <strain evidence="14">broiler</strain>
    </source>
</reference>
<keyword evidence="16" id="KW-1267">Proteomics identification</keyword>
<evidence type="ECO:0000313" key="14">
    <source>
        <dbReference type="Ensembl" id="ENSGALP00010036277.1"/>
    </source>
</evidence>
<dbReference type="SUPFAM" id="SSF56112">
    <property type="entry name" value="Protein kinase-like (PK-like)"/>
    <property type="match status" value="1"/>
</dbReference>
<accession>A0A8V1A4Q4</accession>
<dbReference type="CDD" id="cd07849">
    <property type="entry name" value="STKc_ERK1_2_like"/>
    <property type="match status" value="1"/>
</dbReference>
<dbReference type="GO" id="GO:0031143">
    <property type="term" value="C:pseudopodium"/>
    <property type="evidence" value="ECO:0007669"/>
    <property type="project" value="Ensembl"/>
</dbReference>
<comment type="catalytic activity">
    <reaction evidence="11">
        <text>L-threonyl-[protein] + ATP = O-phospho-L-threonyl-[protein] + ADP + H(+)</text>
        <dbReference type="Rhea" id="RHEA:46608"/>
        <dbReference type="Rhea" id="RHEA-COMP:11060"/>
        <dbReference type="Rhea" id="RHEA-COMP:11605"/>
        <dbReference type="ChEBI" id="CHEBI:15378"/>
        <dbReference type="ChEBI" id="CHEBI:30013"/>
        <dbReference type="ChEBI" id="CHEBI:30616"/>
        <dbReference type="ChEBI" id="CHEBI:61977"/>
        <dbReference type="ChEBI" id="CHEBI:456216"/>
        <dbReference type="EC" id="2.7.11.24"/>
    </reaction>
</comment>
<dbReference type="FunFam" id="1.10.510.10:FF:000624">
    <property type="entry name" value="Mitogen-activated protein kinase"/>
    <property type="match status" value="1"/>
</dbReference>
<feature type="domain" description="Protein kinase" evidence="13">
    <location>
        <begin position="52"/>
        <end position="374"/>
    </location>
</feature>
<dbReference type="GO" id="GO:0060291">
    <property type="term" value="P:long-term synaptic potentiation"/>
    <property type="evidence" value="ECO:0007669"/>
    <property type="project" value="Ensembl"/>
</dbReference>
<dbReference type="GO" id="GO:0030878">
    <property type="term" value="P:thyroid gland development"/>
    <property type="evidence" value="ECO:0007669"/>
    <property type="project" value="Ensembl"/>
</dbReference>
<dbReference type="GO" id="GO:0032206">
    <property type="term" value="P:positive regulation of telomere maintenance"/>
    <property type="evidence" value="ECO:0007669"/>
    <property type="project" value="Ensembl"/>
</dbReference>
<evidence type="ECO:0000256" key="2">
    <source>
        <dbReference type="ARBA" id="ARBA00008832"/>
    </source>
</evidence>
<evidence type="ECO:0000256" key="3">
    <source>
        <dbReference type="ARBA" id="ARBA00012411"/>
    </source>
</evidence>
<dbReference type="SMR" id="A0A8V1A4Q4"/>
<dbReference type="GO" id="GO:0060324">
    <property type="term" value="P:face development"/>
    <property type="evidence" value="ECO:0007669"/>
    <property type="project" value="Ensembl"/>
</dbReference>
<organism evidence="14 15">
    <name type="scientific">Gallus gallus</name>
    <name type="common">Chicken</name>
    <dbReference type="NCBI Taxonomy" id="9031"/>
    <lineage>
        <taxon>Eukaryota</taxon>
        <taxon>Metazoa</taxon>
        <taxon>Chordata</taxon>
        <taxon>Craniata</taxon>
        <taxon>Vertebrata</taxon>
        <taxon>Euteleostomi</taxon>
        <taxon>Archelosauria</taxon>
        <taxon>Archosauria</taxon>
        <taxon>Dinosauria</taxon>
        <taxon>Saurischia</taxon>
        <taxon>Theropoda</taxon>
        <taxon>Coelurosauria</taxon>
        <taxon>Aves</taxon>
        <taxon>Neognathae</taxon>
        <taxon>Galloanserae</taxon>
        <taxon>Galliformes</taxon>
        <taxon>Phasianidae</taxon>
        <taxon>Phasianinae</taxon>
        <taxon>Gallus</taxon>
    </lineage>
</organism>
<dbReference type="PANTHER" id="PTHR24055">
    <property type="entry name" value="MITOGEN-ACTIVATED PROTEIN KINASE"/>
    <property type="match status" value="1"/>
</dbReference>
<dbReference type="GO" id="GO:0050853">
    <property type="term" value="P:B cell receptor signaling pathway"/>
    <property type="evidence" value="ECO:0007669"/>
    <property type="project" value="Ensembl"/>
</dbReference>
<evidence type="ECO:0000256" key="5">
    <source>
        <dbReference type="ARBA" id="ARBA00022553"/>
    </source>
</evidence>
<dbReference type="SMART" id="SM00220">
    <property type="entry name" value="S_TKc"/>
    <property type="match status" value="1"/>
</dbReference>
<dbReference type="InterPro" id="IPR000719">
    <property type="entry name" value="Prot_kinase_dom"/>
</dbReference>
<dbReference type="GO" id="GO:0014044">
    <property type="term" value="P:Schwann cell development"/>
    <property type="evidence" value="ECO:0007669"/>
    <property type="project" value="Ensembl"/>
</dbReference>
<dbReference type="GO" id="GO:0042473">
    <property type="term" value="P:outer ear morphogenesis"/>
    <property type="evidence" value="ECO:0007669"/>
    <property type="project" value="Ensembl"/>
</dbReference>
<dbReference type="GO" id="GO:0005737">
    <property type="term" value="C:cytoplasm"/>
    <property type="evidence" value="ECO:0000318"/>
    <property type="project" value="GO_Central"/>
</dbReference>
<dbReference type="GO" id="GO:0006952">
    <property type="term" value="P:defense response"/>
    <property type="evidence" value="ECO:0007669"/>
    <property type="project" value="UniProtKB-ARBA"/>
</dbReference>
<dbReference type="GO" id="GO:0071356">
    <property type="term" value="P:cellular response to tumor necrosis factor"/>
    <property type="evidence" value="ECO:0007669"/>
    <property type="project" value="Ensembl"/>
</dbReference>
<dbReference type="GO" id="GO:0070371">
    <property type="term" value="P:ERK1 and ERK2 cascade"/>
    <property type="evidence" value="ECO:0007669"/>
    <property type="project" value="Ensembl"/>
</dbReference>
<evidence type="ECO:0000259" key="13">
    <source>
        <dbReference type="PROSITE" id="PS50011"/>
    </source>
</evidence>
<dbReference type="GO" id="GO:0019858">
    <property type="term" value="P:cytosine metabolic process"/>
    <property type="evidence" value="ECO:0007669"/>
    <property type="project" value="Ensembl"/>
</dbReference>
<evidence type="ECO:0000256" key="12">
    <source>
        <dbReference type="ARBA" id="ARBA00048312"/>
    </source>
</evidence>
<evidence type="ECO:0000256" key="11">
    <source>
        <dbReference type="ARBA" id="ARBA00047592"/>
    </source>
</evidence>
<dbReference type="GO" id="GO:0030641">
    <property type="term" value="P:regulation of cellular pH"/>
    <property type="evidence" value="ECO:0007669"/>
    <property type="project" value="Ensembl"/>
</dbReference>
<dbReference type="GO" id="GO:0010759">
    <property type="term" value="P:positive regulation of macrophage chemotaxis"/>
    <property type="evidence" value="ECO:0007669"/>
    <property type="project" value="Ensembl"/>
</dbReference>
<dbReference type="GO" id="GO:0045542">
    <property type="term" value="P:positive regulation of cholesterol biosynthetic process"/>
    <property type="evidence" value="ECO:0007669"/>
    <property type="project" value="Ensembl"/>
</dbReference>
<keyword evidence="9" id="KW-0067">ATP-binding</keyword>
<dbReference type="EC" id="2.7.11.24" evidence="3"/>
<evidence type="ECO:0000256" key="7">
    <source>
        <dbReference type="ARBA" id="ARBA00022741"/>
    </source>
</evidence>
<dbReference type="GO" id="GO:0002164">
    <property type="term" value="P:larval development"/>
    <property type="evidence" value="ECO:0007669"/>
    <property type="project" value="UniProtKB-ARBA"/>
</dbReference>
<dbReference type="InterPro" id="IPR011009">
    <property type="entry name" value="Kinase-like_dom_sf"/>
</dbReference>